<dbReference type="OrthoDB" id="10432472at2759"/>
<keyword evidence="3" id="KW-1185">Reference proteome</keyword>
<accession>A0A016UEQ9</accession>
<keyword evidence="1" id="KW-0812">Transmembrane</keyword>
<evidence type="ECO:0000313" key="3">
    <source>
        <dbReference type="Proteomes" id="UP000024635"/>
    </source>
</evidence>
<protein>
    <submittedName>
        <fullName evidence="2">Uncharacterized protein</fullName>
    </submittedName>
</protein>
<dbReference type="EMBL" id="JARK01001378">
    <property type="protein sequence ID" value="EYC13809.1"/>
    <property type="molecule type" value="Genomic_DNA"/>
</dbReference>
<proteinExistence type="predicted"/>
<organism evidence="2 3">
    <name type="scientific">Ancylostoma ceylanicum</name>
    <dbReference type="NCBI Taxonomy" id="53326"/>
    <lineage>
        <taxon>Eukaryota</taxon>
        <taxon>Metazoa</taxon>
        <taxon>Ecdysozoa</taxon>
        <taxon>Nematoda</taxon>
        <taxon>Chromadorea</taxon>
        <taxon>Rhabditida</taxon>
        <taxon>Rhabditina</taxon>
        <taxon>Rhabditomorpha</taxon>
        <taxon>Strongyloidea</taxon>
        <taxon>Ancylostomatidae</taxon>
        <taxon>Ancylostomatinae</taxon>
        <taxon>Ancylostoma</taxon>
    </lineage>
</organism>
<gene>
    <name evidence="2" type="primary">Acey_s0042.g543</name>
    <name evidence="2" type="ORF">Y032_0042g543</name>
</gene>
<reference evidence="3" key="1">
    <citation type="journal article" date="2015" name="Nat. Genet.">
        <title>The genome and transcriptome of the zoonotic hookworm Ancylostoma ceylanicum identify infection-specific gene families.</title>
        <authorList>
            <person name="Schwarz E.M."/>
            <person name="Hu Y."/>
            <person name="Antoshechkin I."/>
            <person name="Miller M.M."/>
            <person name="Sternberg P.W."/>
            <person name="Aroian R.V."/>
        </authorList>
    </citation>
    <scope>NUCLEOTIDE SEQUENCE</scope>
    <source>
        <strain evidence="3">HY135</strain>
    </source>
</reference>
<sequence>MFVVLRYGEECVDHMTEYGSLKASHTMLDETCSLFEDLDKNLVAACFCRNELCNNPYRMSPYIEHARSNYETLSENVGYWKPYTTKNRDKDIKYISCLRQFPVSFEVLDVEPVRTFGTDLDTSIFISALLIFLLSAISIAFCGAIAGKSRSKYDY</sequence>
<keyword evidence="1" id="KW-1133">Transmembrane helix</keyword>
<keyword evidence="1" id="KW-0472">Membrane</keyword>
<evidence type="ECO:0000256" key="1">
    <source>
        <dbReference type="SAM" id="Phobius"/>
    </source>
</evidence>
<evidence type="ECO:0000313" key="2">
    <source>
        <dbReference type="EMBL" id="EYC13809.1"/>
    </source>
</evidence>
<dbReference type="Proteomes" id="UP000024635">
    <property type="component" value="Unassembled WGS sequence"/>
</dbReference>
<name>A0A016UEQ9_9BILA</name>
<dbReference type="AlphaFoldDB" id="A0A016UEQ9"/>
<feature type="transmembrane region" description="Helical" evidence="1">
    <location>
        <begin position="124"/>
        <end position="146"/>
    </location>
</feature>
<comment type="caution">
    <text evidence="2">The sequence shown here is derived from an EMBL/GenBank/DDBJ whole genome shotgun (WGS) entry which is preliminary data.</text>
</comment>